<dbReference type="InterPro" id="IPR011051">
    <property type="entry name" value="RmlC_Cupin_sf"/>
</dbReference>
<evidence type="ECO:0000313" key="5">
    <source>
        <dbReference type="EMBL" id="KAL2074002.1"/>
    </source>
</evidence>
<dbReference type="Pfam" id="PF04115">
    <property type="entry name" value="Ureidogly_lyase"/>
    <property type="match status" value="1"/>
</dbReference>
<accession>A0ABR4CVY4</accession>
<dbReference type="SUPFAM" id="SSF51182">
    <property type="entry name" value="RmlC-like cupins"/>
    <property type="match status" value="1"/>
</dbReference>
<reference evidence="5 6" key="1">
    <citation type="journal article" date="2024" name="Commun. Biol.">
        <title>Comparative genomic analysis of thermophilic fungi reveals convergent evolutionary adaptations and gene losses.</title>
        <authorList>
            <person name="Steindorff A.S."/>
            <person name="Aguilar-Pontes M.V."/>
            <person name="Robinson A.J."/>
            <person name="Andreopoulos B."/>
            <person name="LaButti K."/>
            <person name="Kuo A."/>
            <person name="Mondo S."/>
            <person name="Riley R."/>
            <person name="Otillar R."/>
            <person name="Haridas S."/>
            <person name="Lipzen A."/>
            <person name="Grimwood J."/>
            <person name="Schmutz J."/>
            <person name="Clum A."/>
            <person name="Reid I.D."/>
            <person name="Moisan M.C."/>
            <person name="Butler G."/>
            <person name="Nguyen T.T.M."/>
            <person name="Dewar K."/>
            <person name="Conant G."/>
            <person name="Drula E."/>
            <person name="Henrissat B."/>
            <person name="Hansel C."/>
            <person name="Singer S."/>
            <person name="Hutchinson M.I."/>
            <person name="de Vries R.P."/>
            <person name="Natvig D.O."/>
            <person name="Powell A.J."/>
            <person name="Tsang A."/>
            <person name="Grigoriev I.V."/>
        </authorList>
    </citation>
    <scope>NUCLEOTIDE SEQUENCE [LARGE SCALE GENOMIC DNA]</scope>
    <source>
        <strain evidence="5 6">CBS 494.80</strain>
    </source>
</reference>
<name>A0ABR4CVY4_9HELO</name>
<keyword evidence="6" id="KW-1185">Reference proteome</keyword>
<sequence>MPLSIPSPSRDISLTPFPLTESQFSPFGTVITNPSPSLLPSSKLTPSSLPQNAVLANQGSALKYQDVTHMRDLYSQAPSRKASTAVMNMFVCAPRKLEGEGVFKVEILERHPYTTQTFIPLGLSPFEAHEAQYLVIVAPSLPPSNKDEGFSVPEGRGSPGRGLPDLENVRAFIARGDTAVTYAAGTWHAPMVVLGRTKVDFVVVQFANGVGEEDCQEVVFGGEKREGRIEVRVRVRVDGERMGLKL</sequence>
<protein>
    <recommendedName>
        <fullName evidence="7">Ureidoglycolate hydrolase</fullName>
    </recommendedName>
</protein>
<comment type="caution">
    <text evidence="5">The sequence shown here is derived from an EMBL/GenBank/DDBJ whole genome shotgun (WGS) entry which is preliminary data.</text>
</comment>
<dbReference type="PANTHER" id="PTHR21221">
    <property type="entry name" value="UREIDOGLYCOLATE HYDROLASE"/>
    <property type="match status" value="1"/>
</dbReference>
<dbReference type="Gene3D" id="2.60.120.480">
    <property type="entry name" value="Ureidoglycolate hydrolase"/>
    <property type="match status" value="1"/>
</dbReference>
<dbReference type="InterPro" id="IPR007247">
    <property type="entry name" value="Ureidogly_lyase"/>
</dbReference>
<evidence type="ECO:0000256" key="3">
    <source>
        <dbReference type="ARBA" id="ARBA00023239"/>
    </source>
</evidence>
<proteinExistence type="predicted"/>
<dbReference type="PANTHER" id="PTHR21221:SF1">
    <property type="entry name" value="UREIDOGLYCOLATE LYASE"/>
    <property type="match status" value="1"/>
</dbReference>
<comment type="catalytic activity">
    <reaction evidence="4">
        <text>(S)-ureidoglycolate = urea + glyoxylate</text>
        <dbReference type="Rhea" id="RHEA:11304"/>
        <dbReference type="ChEBI" id="CHEBI:16199"/>
        <dbReference type="ChEBI" id="CHEBI:36655"/>
        <dbReference type="ChEBI" id="CHEBI:57296"/>
        <dbReference type="EC" id="4.3.2.3"/>
    </reaction>
</comment>
<dbReference type="EMBL" id="JAZHXI010000002">
    <property type="protein sequence ID" value="KAL2074002.1"/>
    <property type="molecule type" value="Genomic_DNA"/>
</dbReference>
<dbReference type="CDD" id="cd20298">
    <property type="entry name" value="cupin_UAH"/>
    <property type="match status" value="1"/>
</dbReference>
<dbReference type="InterPro" id="IPR047233">
    <property type="entry name" value="UAH_cupin"/>
</dbReference>
<evidence type="ECO:0000313" key="6">
    <source>
        <dbReference type="Proteomes" id="UP001595075"/>
    </source>
</evidence>
<dbReference type="Proteomes" id="UP001595075">
    <property type="component" value="Unassembled WGS sequence"/>
</dbReference>
<keyword evidence="3" id="KW-0456">Lyase</keyword>
<evidence type="ECO:0000256" key="2">
    <source>
        <dbReference type="ARBA" id="ARBA00022631"/>
    </source>
</evidence>
<keyword evidence="2" id="KW-0659">Purine metabolism</keyword>
<evidence type="ECO:0000256" key="1">
    <source>
        <dbReference type="ARBA" id="ARBA00011738"/>
    </source>
</evidence>
<evidence type="ECO:0000256" key="4">
    <source>
        <dbReference type="ARBA" id="ARBA00047684"/>
    </source>
</evidence>
<gene>
    <name evidence="5" type="ORF">VTL71DRAFT_7780</name>
</gene>
<organism evidence="5 6">
    <name type="scientific">Oculimacula yallundae</name>
    <dbReference type="NCBI Taxonomy" id="86028"/>
    <lineage>
        <taxon>Eukaryota</taxon>
        <taxon>Fungi</taxon>
        <taxon>Dikarya</taxon>
        <taxon>Ascomycota</taxon>
        <taxon>Pezizomycotina</taxon>
        <taxon>Leotiomycetes</taxon>
        <taxon>Helotiales</taxon>
        <taxon>Ploettnerulaceae</taxon>
        <taxon>Oculimacula</taxon>
    </lineage>
</organism>
<dbReference type="InterPro" id="IPR024060">
    <property type="entry name" value="Ureidoglycolate_lyase_dom_sf"/>
</dbReference>
<comment type="subunit">
    <text evidence="1">Homodimer.</text>
</comment>
<evidence type="ECO:0008006" key="7">
    <source>
        <dbReference type="Google" id="ProtNLM"/>
    </source>
</evidence>